<accession>A0A1H1QY25</accession>
<evidence type="ECO:0000313" key="2">
    <source>
        <dbReference type="Proteomes" id="UP000198983"/>
    </source>
</evidence>
<reference evidence="1 2" key="1">
    <citation type="submission" date="2016-10" db="EMBL/GenBank/DDBJ databases">
        <authorList>
            <person name="de Groot N.N."/>
        </authorList>
    </citation>
    <scope>NUCLEOTIDE SEQUENCE [LARGE SCALE GENOMIC DNA]</scope>
    <source>
        <strain evidence="1 2">DSM 22024</strain>
    </source>
</reference>
<dbReference type="RefSeq" id="WP_092652918.1">
    <property type="nucleotide sequence ID" value="NZ_LT629732.1"/>
</dbReference>
<organism evidence="1 2">
    <name type="scientific">Actinopolymorpha singaporensis</name>
    <dbReference type="NCBI Taxonomy" id="117157"/>
    <lineage>
        <taxon>Bacteria</taxon>
        <taxon>Bacillati</taxon>
        <taxon>Actinomycetota</taxon>
        <taxon>Actinomycetes</taxon>
        <taxon>Propionibacteriales</taxon>
        <taxon>Actinopolymorphaceae</taxon>
        <taxon>Actinopolymorpha</taxon>
    </lineage>
</organism>
<dbReference type="EMBL" id="LT629732">
    <property type="protein sequence ID" value="SDS28461.1"/>
    <property type="molecule type" value="Genomic_DNA"/>
</dbReference>
<dbReference type="AlphaFoldDB" id="A0A1H1QY25"/>
<name>A0A1H1QY25_9ACTN</name>
<dbReference type="Proteomes" id="UP000198983">
    <property type="component" value="Chromosome I"/>
</dbReference>
<proteinExistence type="predicted"/>
<gene>
    <name evidence="1" type="ORF">SAMN04489717_2198</name>
</gene>
<keyword evidence="2" id="KW-1185">Reference proteome</keyword>
<sequence>MATRKEPHLLYRGEHLAPERLAQLPGLGKNGHGVVAAGLHDDPDEAVVFDDVQSFLRWLPAGPAREPMHHSFAKAAELRSSRAVTEEQFVHDWRVRNESIKPALSKLAADLGIPKDSPQLFKEAHERGILHTIFVYDQPYGKGAWTFYDGPVPVFGWTGWDNRIQSYLPFGFGGMWSDNWFWGPAVAVGGIGAVVTFEGTLLGWFSRRASSGYISGP</sequence>
<dbReference type="STRING" id="117157.SAMN04489717_2198"/>
<evidence type="ECO:0000313" key="1">
    <source>
        <dbReference type="EMBL" id="SDS28461.1"/>
    </source>
</evidence>
<protein>
    <submittedName>
        <fullName evidence="1">Uncharacterized protein</fullName>
    </submittedName>
</protein>